<proteinExistence type="predicted"/>
<keyword evidence="2" id="KW-1185">Reference proteome</keyword>
<evidence type="ECO:0000313" key="2">
    <source>
        <dbReference type="Proteomes" id="UP000831701"/>
    </source>
</evidence>
<dbReference type="EMBL" id="CM041543">
    <property type="protein sequence ID" value="KAI3363797.1"/>
    <property type="molecule type" value="Genomic_DNA"/>
</dbReference>
<evidence type="ECO:0000313" key="1">
    <source>
        <dbReference type="EMBL" id="KAI3363797.1"/>
    </source>
</evidence>
<gene>
    <name evidence="1" type="ORF">L3Q82_001405</name>
</gene>
<protein>
    <submittedName>
        <fullName evidence="1">Uncharacterized protein</fullName>
    </submittedName>
</protein>
<comment type="caution">
    <text evidence="1">The sequence shown here is derived from an EMBL/GenBank/DDBJ whole genome shotgun (WGS) entry which is preliminary data.</text>
</comment>
<reference evidence="1" key="1">
    <citation type="submission" date="2022-04" db="EMBL/GenBank/DDBJ databases">
        <title>Jade perch genome.</title>
        <authorList>
            <person name="Chao B."/>
        </authorList>
    </citation>
    <scope>NUCLEOTIDE SEQUENCE</scope>
    <source>
        <strain evidence="1">CB-2022</strain>
    </source>
</reference>
<sequence length="70" mass="7556">MAGQHSEAPTQSLQKKARHIASDPTHLGNGLFVPLPSGKRIPPLLPSIVLTSLEANCYREAKVVRGPIEM</sequence>
<organism evidence="1 2">
    <name type="scientific">Scortum barcoo</name>
    <name type="common">barcoo grunter</name>
    <dbReference type="NCBI Taxonomy" id="214431"/>
    <lineage>
        <taxon>Eukaryota</taxon>
        <taxon>Metazoa</taxon>
        <taxon>Chordata</taxon>
        <taxon>Craniata</taxon>
        <taxon>Vertebrata</taxon>
        <taxon>Euteleostomi</taxon>
        <taxon>Actinopterygii</taxon>
        <taxon>Neopterygii</taxon>
        <taxon>Teleostei</taxon>
        <taxon>Neoteleostei</taxon>
        <taxon>Acanthomorphata</taxon>
        <taxon>Eupercaria</taxon>
        <taxon>Centrarchiformes</taxon>
        <taxon>Terapontoidei</taxon>
        <taxon>Terapontidae</taxon>
        <taxon>Scortum</taxon>
    </lineage>
</organism>
<dbReference type="Proteomes" id="UP000831701">
    <property type="component" value="Chromosome 13"/>
</dbReference>
<accession>A0ACB8W7H3</accession>
<name>A0ACB8W7H3_9TELE</name>